<dbReference type="NCBIfam" id="NF045726">
    <property type="entry name" value="XXplasma_LP"/>
    <property type="match status" value="1"/>
</dbReference>
<accession>A0ABD4SLC0</accession>
<evidence type="ECO:0000313" key="4">
    <source>
        <dbReference type="Proteomes" id="UP001201240"/>
    </source>
</evidence>
<dbReference type="PROSITE" id="PS51257">
    <property type="entry name" value="PROKAR_LIPOPROTEIN"/>
    <property type="match status" value="1"/>
</dbReference>
<dbReference type="AlphaFoldDB" id="A0ABD4SLC0"/>
<dbReference type="InterPro" id="IPR054816">
    <property type="entry name" value="Lipoprotein_mollicutes-type_CS"/>
</dbReference>
<feature type="compositionally biased region" description="Pro residues" evidence="1">
    <location>
        <begin position="149"/>
        <end position="172"/>
    </location>
</feature>
<gene>
    <name evidence="3" type="ORF">LH652_03120</name>
</gene>
<organism evidence="3 4">
    <name type="scientific">Ureaplasma urealyticum</name>
    <name type="common">Ureaplasma urealyticum biotype 2</name>
    <dbReference type="NCBI Taxonomy" id="2130"/>
    <lineage>
        <taxon>Bacteria</taxon>
        <taxon>Bacillati</taxon>
        <taxon>Mycoplasmatota</taxon>
        <taxon>Mycoplasmoidales</taxon>
        <taxon>Mycoplasmoidaceae</taxon>
        <taxon>Ureaplasma</taxon>
    </lineage>
</organism>
<evidence type="ECO:0008006" key="5">
    <source>
        <dbReference type="Google" id="ProtNLM"/>
    </source>
</evidence>
<evidence type="ECO:0000256" key="2">
    <source>
        <dbReference type="SAM" id="SignalP"/>
    </source>
</evidence>
<proteinExistence type="predicted"/>
<protein>
    <recommendedName>
        <fullName evidence="5">DUF1410 domain-containing protein</fullName>
    </recommendedName>
</protein>
<name>A0ABD4SLC0_UREUR</name>
<feature type="region of interest" description="Disordered" evidence="1">
    <location>
        <begin position="146"/>
        <end position="172"/>
    </location>
</feature>
<feature type="signal peptide" evidence="2">
    <location>
        <begin position="1"/>
        <end position="27"/>
    </location>
</feature>
<evidence type="ECO:0000313" key="3">
    <source>
        <dbReference type="EMBL" id="MCF1349263.1"/>
    </source>
</evidence>
<keyword evidence="2" id="KW-0732">Signal</keyword>
<dbReference type="RefSeq" id="WP_234493714.1">
    <property type="nucleotide sequence ID" value="NZ_CAMXZD010000006.1"/>
</dbReference>
<dbReference type="EMBL" id="JAJBIS010000001">
    <property type="protein sequence ID" value="MCF1349263.1"/>
    <property type="molecule type" value="Genomic_DNA"/>
</dbReference>
<comment type="caution">
    <text evidence="3">The sequence shown here is derived from an EMBL/GenBank/DDBJ whole genome shotgun (WGS) entry which is preliminary data.</text>
</comment>
<dbReference type="NCBIfam" id="NF045871">
    <property type="entry name" value="MBA_Nterm_para"/>
    <property type="match status" value="1"/>
</dbReference>
<evidence type="ECO:0000256" key="1">
    <source>
        <dbReference type="SAM" id="MobiDB-lite"/>
    </source>
</evidence>
<feature type="chain" id="PRO_5044890332" description="DUF1410 domain-containing protein" evidence="2">
    <location>
        <begin position="28"/>
        <end position="336"/>
    </location>
</feature>
<sequence length="336" mass="38728">MKLKNKKILIKLMLLPLALVPIASILASCNSNKTKYKIEVLKHVFKTKNNGYYIAYQFDDLSTNDKTKLEKVSFSSSIINQLNQRIAFNVDTKVIIKDNKIYIRLPQQPQANQKIIVNSSHDFIAVRIINTNDLIMEFVDLELKEQNPQPQPQPIPQPTPKPTNPKLDPQPTPIPPIVEPEPIWNPIINDLTTKQENNDLNNQTLKANIKFEDHTFLIDKEQIANINELSKAFYFEFTKKDSSEKISFSGNEANEMININDIKTNNEKLFLSQFSLNFLLSKIPQHKQGIYHLTKLTFNNQEINLEDRIRNKEINLIAKTNPTLPQKEDLIVLSDN</sequence>
<reference evidence="3 4" key="1">
    <citation type="submission" date="2021-10" db="EMBL/GenBank/DDBJ databases">
        <title>Sequencing the mobilome of antimicrobial resistant bacterial isolates spanning a range of GC content: The potential of a sustainable low cost, low infrastructure approach for surveillance with Oxford Nanopore sequencing.</title>
        <authorList>
            <person name="Sands K."/>
        </authorList>
    </citation>
    <scope>NUCLEOTIDE SEQUENCE [LARGE SCALE GENOMIC DNA]</scope>
    <source>
        <strain evidence="3 4">MIN-202</strain>
    </source>
</reference>
<dbReference type="Proteomes" id="UP001201240">
    <property type="component" value="Unassembled WGS sequence"/>
</dbReference>